<dbReference type="CDD" id="cd05152">
    <property type="entry name" value="MPH2"/>
    <property type="match status" value="1"/>
</dbReference>
<sequence length="306" mass="34341">MKESINQPAAPAAFISIAQAHGLHLQPETFRYNETGLDFQVVQAQDVNYKNWILRIARRPDVLPRAQNEHRVLQWLQGKLPVAVPDWQIFHESLIAYPRLAGTPVANIDMEQKCYIWNLEPENLPQAFITSLGEAVAALHTLNTEAAAQAGLKVYQPEQARQKLETQMHRVKRELGVAQPLWEQWQSWIGDDSFWPTQSSLVHGDLQAAHILTDKNGKVNGFLDWTEAEVSDPAIDFVALLASFGEETTKALLQAYEKAGGNVWPRMLEHIQQRLAAYGVNIGLFVLESGSEEYLPMAKTALGLDT</sequence>
<dbReference type="PANTHER" id="PTHR21310:SF15">
    <property type="entry name" value="AMINOGLYCOSIDE PHOSPHOTRANSFERASE DOMAIN-CONTAINING PROTEIN"/>
    <property type="match status" value="1"/>
</dbReference>
<dbReference type="Proteomes" id="UP000244225">
    <property type="component" value="Unassembled WGS sequence"/>
</dbReference>
<keyword evidence="3" id="KW-1185">Reference proteome</keyword>
<dbReference type="Gene3D" id="3.30.200.20">
    <property type="entry name" value="Phosphorylase Kinase, domain 1"/>
    <property type="match status" value="1"/>
</dbReference>
<reference evidence="2 3" key="1">
    <citation type="submission" date="2018-04" db="EMBL/GenBank/DDBJ databases">
        <title>Genomic Encyclopedia of Archaeal and Bacterial Type Strains, Phase II (KMG-II): from individual species to whole genera.</title>
        <authorList>
            <person name="Goeker M."/>
        </authorList>
    </citation>
    <scope>NUCLEOTIDE SEQUENCE [LARGE SCALE GENOMIC DNA]</scope>
    <source>
        <strain evidence="2 3">DSM 100162</strain>
    </source>
</reference>
<dbReference type="Pfam" id="PF01636">
    <property type="entry name" value="APH"/>
    <property type="match status" value="1"/>
</dbReference>
<dbReference type="InterPro" id="IPR051678">
    <property type="entry name" value="AGP_Transferase"/>
</dbReference>
<accession>A0A2T5YQG0</accession>
<evidence type="ECO:0000313" key="2">
    <source>
        <dbReference type="EMBL" id="PTX21536.1"/>
    </source>
</evidence>
<dbReference type="InterPro" id="IPR011009">
    <property type="entry name" value="Kinase-like_dom_sf"/>
</dbReference>
<dbReference type="SUPFAM" id="SSF56112">
    <property type="entry name" value="Protein kinase-like (PK-like)"/>
    <property type="match status" value="1"/>
</dbReference>
<evidence type="ECO:0000313" key="3">
    <source>
        <dbReference type="Proteomes" id="UP000244225"/>
    </source>
</evidence>
<dbReference type="PANTHER" id="PTHR21310">
    <property type="entry name" value="AMINOGLYCOSIDE PHOSPHOTRANSFERASE-RELATED-RELATED"/>
    <property type="match status" value="1"/>
</dbReference>
<dbReference type="EMBL" id="QBKI01000002">
    <property type="protein sequence ID" value="PTX21536.1"/>
    <property type="molecule type" value="Genomic_DNA"/>
</dbReference>
<dbReference type="AlphaFoldDB" id="A0A2T5YQG0"/>
<comment type="caution">
    <text evidence="2">The sequence shown here is derived from an EMBL/GenBank/DDBJ whole genome shotgun (WGS) entry which is preliminary data.</text>
</comment>
<dbReference type="GO" id="GO:0016740">
    <property type="term" value="F:transferase activity"/>
    <property type="evidence" value="ECO:0007669"/>
    <property type="project" value="UniProtKB-KW"/>
</dbReference>
<protein>
    <submittedName>
        <fullName evidence="2">Macrolide phosphotransferase</fullName>
    </submittedName>
</protein>
<organism evidence="2 3">
    <name type="scientific">Pontibacter mucosus</name>
    <dbReference type="NCBI Taxonomy" id="1649266"/>
    <lineage>
        <taxon>Bacteria</taxon>
        <taxon>Pseudomonadati</taxon>
        <taxon>Bacteroidota</taxon>
        <taxon>Cytophagia</taxon>
        <taxon>Cytophagales</taxon>
        <taxon>Hymenobacteraceae</taxon>
        <taxon>Pontibacter</taxon>
    </lineage>
</organism>
<dbReference type="InterPro" id="IPR002575">
    <property type="entry name" value="Aminoglycoside_PTrfase"/>
</dbReference>
<keyword evidence="2" id="KW-0808">Transferase</keyword>
<dbReference type="OrthoDB" id="3806873at2"/>
<dbReference type="Gene3D" id="3.90.1200.10">
    <property type="match status" value="1"/>
</dbReference>
<evidence type="ECO:0000259" key="1">
    <source>
        <dbReference type="Pfam" id="PF01636"/>
    </source>
</evidence>
<feature type="domain" description="Aminoglycoside phosphotransferase" evidence="1">
    <location>
        <begin position="33"/>
        <end position="269"/>
    </location>
</feature>
<name>A0A2T5YQG0_9BACT</name>
<proteinExistence type="predicted"/>
<dbReference type="RefSeq" id="WP_108210903.1">
    <property type="nucleotide sequence ID" value="NZ_QBKI01000002.1"/>
</dbReference>
<gene>
    <name evidence="2" type="ORF">C8N40_102512</name>
</gene>